<protein>
    <recommendedName>
        <fullName evidence="2">Serine aminopeptidase S33 domain-containing protein</fullName>
    </recommendedName>
</protein>
<keyword evidence="1" id="KW-0378">Hydrolase</keyword>
<keyword evidence="4" id="KW-1185">Reference proteome</keyword>
<sequence length="137" mass="14821">MLLPSFAVAFALAGYAAVTFDYRGFGLSGGEKGRLIPSMQIEDIATVVTFVKELPGIDAQRVGLWGTSLGGGHVLATAASDRSIKAAVSQLGFADGEQVVTRHMTEPGKLAFVATIERMYEKRKAPERRCLSRLRKY</sequence>
<organism evidence="3 4">
    <name type="scientific">Paraburkholderia hospita</name>
    <dbReference type="NCBI Taxonomy" id="169430"/>
    <lineage>
        <taxon>Bacteria</taxon>
        <taxon>Pseudomonadati</taxon>
        <taxon>Pseudomonadota</taxon>
        <taxon>Betaproteobacteria</taxon>
        <taxon>Burkholderiales</taxon>
        <taxon>Burkholderiaceae</taxon>
        <taxon>Paraburkholderia</taxon>
    </lineage>
</organism>
<evidence type="ECO:0000313" key="3">
    <source>
        <dbReference type="EMBL" id="EIM96183.1"/>
    </source>
</evidence>
<feature type="domain" description="Serine aminopeptidase S33" evidence="2">
    <location>
        <begin position="6"/>
        <end position="88"/>
    </location>
</feature>
<dbReference type="EMBL" id="AKAU01000205">
    <property type="protein sequence ID" value="EIM96183.1"/>
    <property type="molecule type" value="Genomic_DNA"/>
</dbReference>
<comment type="caution">
    <text evidence="3">The sequence shown here is derived from an EMBL/GenBank/DDBJ whole genome shotgun (WGS) entry which is preliminary data.</text>
</comment>
<dbReference type="InterPro" id="IPR029058">
    <property type="entry name" value="AB_hydrolase_fold"/>
</dbReference>
<gene>
    <name evidence="3" type="ORF">WQE_35465</name>
</gene>
<evidence type="ECO:0000256" key="1">
    <source>
        <dbReference type="ARBA" id="ARBA00022801"/>
    </source>
</evidence>
<proteinExistence type="predicted"/>
<dbReference type="SUPFAM" id="SSF53474">
    <property type="entry name" value="alpha/beta-Hydrolases"/>
    <property type="match status" value="1"/>
</dbReference>
<dbReference type="PANTHER" id="PTHR22946:SF9">
    <property type="entry name" value="POLYKETIDE TRANSFERASE AF380"/>
    <property type="match status" value="1"/>
</dbReference>
<name>A0ABP2PI72_9BURK</name>
<dbReference type="PANTHER" id="PTHR22946">
    <property type="entry name" value="DIENELACTONE HYDROLASE DOMAIN-CONTAINING PROTEIN-RELATED"/>
    <property type="match status" value="1"/>
</dbReference>
<dbReference type="Gene3D" id="3.40.50.1820">
    <property type="entry name" value="alpha/beta hydrolase"/>
    <property type="match status" value="1"/>
</dbReference>
<dbReference type="Proteomes" id="UP000004980">
    <property type="component" value="Unassembled WGS sequence"/>
</dbReference>
<evidence type="ECO:0000259" key="2">
    <source>
        <dbReference type="Pfam" id="PF12146"/>
    </source>
</evidence>
<dbReference type="Pfam" id="PF12146">
    <property type="entry name" value="Hydrolase_4"/>
    <property type="match status" value="1"/>
</dbReference>
<reference evidence="3 4" key="1">
    <citation type="journal article" date="2012" name="J. Bacteriol.">
        <title>Draft Genome Sequence of the Soil Bacterium Burkholderia terrae Strain BS001, Which Interacts with Fungal Surface Structures.</title>
        <authorList>
            <person name="Nazir R."/>
            <person name="Hansen M.A."/>
            <person name="Sorensen S."/>
            <person name="van Elsas J.D."/>
        </authorList>
    </citation>
    <scope>NUCLEOTIDE SEQUENCE [LARGE SCALE GENOMIC DNA]</scope>
    <source>
        <strain evidence="3 4">BS001</strain>
    </source>
</reference>
<evidence type="ECO:0000313" key="4">
    <source>
        <dbReference type="Proteomes" id="UP000004980"/>
    </source>
</evidence>
<dbReference type="InterPro" id="IPR022742">
    <property type="entry name" value="Hydrolase_4"/>
</dbReference>
<dbReference type="InterPro" id="IPR050261">
    <property type="entry name" value="FrsA_esterase"/>
</dbReference>
<accession>A0ABP2PI72</accession>